<name>A0ABY4CKY4_9BACT</name>
<feature type="signal peptide" evidence="1">
    <location>
        <begin position="1"/>
        <end position="19"/>
    </location>
</feature>
<evidence type="ECO:0000313" key="3">
    <source>
        <dbReference type="Proteomes" id="UP000830116"/>
    </source>
</evidence>
<proteinExistence type="predicted"/>
<evidence type="ECO:0000313" key="2">
    <source>
        <dbReference type="EMBL" id="UOF02905.1"/>
    </source>
</evidence>
<keyword evidence="1" id="KW-0732">Signal</keyword>
<sequence>MSLATVLSLFLFQTPPAQAANVTIEGFRNKEGFAAISVFHEREQRAFPGEAAKAYKTFYLPIPQNKKIEIKLDNVPAGKYAIALLHDEDGNKKLNTVLGYPREGFGFSNNPRVLVGAPDFSKCAVELNDDSLVNIKLKYF</sequence>
<dbReference type="Pfam" id="PF09912">
    <property type="entry name" value="DUF2141"/>
    <property type="match status" value="1"/>
</dbReference>
<dbReference type="EMBL" id="CP093442">
    <property type="protein sequence ID" value="UOF02905.1"/>
    <property type="molecule type" value="Genomic_DNA"/>
</dbReference>
<reference evidence="2" key="1">
    <citation type="submission" date="2022-03" db="EMBL/GenBank/DDBJ databases">
        <title>Genome Identification and Characterization of new species Bdellovibrio reynosense LBG001 sp. nov. from a Mexico soil sample.</title>
        <authorList>
            <person name="Camilli A."/>
            <person name="Ajao Y."/>
            <person name="Guo X."/>
        </authorList>
    </citation>
    <scope>NUCLEOTIDE SEQUENCE</scope>
    <source>
        <strain evidence="2">LBG001</strain>
    </source>
</reference>
<gene>
    <name evidence="2" type="ORF">MNR06_08055</name>
</gene>
<keyword evidence="3" id="KW-1185">Reference proteome</keyword>
<protein>
    <submittedName>
        <fullName evidence="2">DUF2141 domain-containing protein</fullName>
    </submittedName>
</protein>
<organism evidence="2 3">
    <name type="scientific">Bdellovibrio reynosensis</name>
    <dbReference type="NCBI Taxonomy" id="2835041"/>
    <lineage>
        <taxon>Bacteria</taxon>
        <taxon>Pseudomonadati</taxon>
        <taxon>Bdellovibrionota</taxon>
        <taxon>Bdellovibrionia</taxon>
        <taxon>Bdellovibrionales</taxon>
        <taxon>Pseudobdellovibrionaceae</taxon>
        <taxon>Bdellovibrio</taxon>
    </lineage>
</organism>
<evidence type="ECO:0000256" key="1">
    <source>
        <dbReference type="SAM" id="SignalP"/>
    </source>
</evidence>
<dbReference type="Proteomes" id="UP000830116">
    <property type="component" value="Chromosome"/>
</dbReference>
<dbReference type="RefSeq" id="WP_243540724.1">
    <property type="nucleotide sequence ID" value="NZ_CP093442.1"/>
</dbReference>
<dbReference type="InterPro" id="IPR018673">
    <property type="entry name" value="DUF2141"/>
</dbReference>
<accession>A0ABY4CKY4</accession>
<feature type="chain" id="PRO_5046603850" evidence="1">
    <location>
        <begin position="20"/>
        <end position="140"/>
    </location>
</feature>